<evidence type="ECO:0000256" key="1">
    <source>
        <dbReference type="SAM" id="Phobius"/>
    </source>
</evidence>
<keyword evidence="1" id="KW-0812">Transmembrane</keyword>
<evidence type="ECO:0008006" key="4">
    <source>
        <dbReference type="Google" id="ProtNLM"/>
    </source>
</evidence>
<sequence>MQPIKVNLLPYKRRWFMVRQRLAWWLTTGSMIGGLGYAVVLVAIVTWQLTTEWQLQATAGRIDQIKKEIESLAGRESQQMLVKTKLAKVTELTRQPGMTPVLQAVGKLVVPGVQWREVAVRPGGSIEVTLGSSDVVAVGETLENIEALPAGGDFTQVRLASLTKANNGEYTLILNLVKAKL</sequence>
<proteinExistence type="predicted"/>
<dbReference type="EMBL" id="MHCH01000047">
    <property type="protein sequence ID" value="OGY16318.1"/>
    <property type="molecule type" value="Genomic_DNA"/>
</dbReference>
<comment type="caution">
    <text evidence="2">The sequence shown here is derived from an EMBL/GenBank/DDBJ whole genome shotgun (WGS) entry which is preliminary data.</text>
</comment>
<evidence type="ECO:0000313" key="3">
    <source>
        <dbReference type="Proteomes" id="UP000177324"/>
    </source>
</evidence>
<dbReference type="Proteomes" id="UP000177324">
    <property type="component" value="Unassembled WGS sequence"/>
</dbReference>
<keyword evidence="1" id="KW-1133">Transmembrane helix</keyword>
<protein>
    <recommendedName>
        <fullName evidence="4">PilN domain-containing protein</fullName>
    </recommendedName>
</protein>
<accession>A0A1G1VLM7</accession>
<gene>
    <name evidence="2" type="ORF">A2784_01330</name>
</gene>
<name>A0A1G1VLM7_9BACT</name>
<organism evidence="2 3">
    <name type="scientific">Candidatus Chisholmbacteria bacterium RIFCSPHIGHO2_01_FULL_48_12</name>
    <dbReference type="NCBI Taxonomy" id="1797589"/>
    <lineage>
        <taxon>Bacteria</taxon>
        <taxon>Candidatus Chisholmiibacteriota</taxon>
    </lineage>
</organism>
<reference evidence="2 3" key="1">
    <citation type="journal article" date="2016" name="Nat. Commun.">
        <title>Thousands of microbial genomes shed light on interconnected biogeochemical processes in an aquifer system.</title>
        <authorList>
            <person name="Anantharaman K."/>
            <person name="Brown C.T."/>
            <person name="Hug L.A."/>
            <person name="Sharon I."/>
            <person name="Castelle C.J."/>
            <person name="Probst A.J."/>
            <person name="Thomas B.C."/>
            <person name="Singh A."/>
            <person name="Wilkins M.J."/>
            <person name="Karaoz U."/>
            <person name="Brodie E.L."/>
            <person name="Williams K.H."/>
            <person name="Hubbard S.S."/>
            <person name="Banfield J.F."/>
        </authorList>
    </citation>
    <scope>NUCLEOTIDE SEQUENCE [LARGE SCALE GENOMIC DNA]</scope>
</reference>
<dbReference type="AlphaFoldDB" id="A0A1G1VLM7"/>
<evidence type="ECO:0000313" key="2">
    <source>
        <dbReference type="EMBL" id="OGY16318.1"/>
    </source>
</evidence>
<feature type="transmembrane region" description="Helical" evidence="1">
    <location>
        <begin position="22"/>
        <end position="47"/>
    </location>
</feature>
<dbReference type="STRING" id="1797589.A2784_01330"/>
<keyword evidence="1" id="KW-0472">Membrane</keyword>